<gene>
    <name evidence="2" type="ORF">T4A_1661</name>
</gene>
<proteinExistence type="predicted"/>
<reference evidence="2 3" key="1">
    <citation type="submission" date="2015-01" db="EMBL/GenBank/DDBJ databases">
        <title>Evolution of Trichinella species and genotypes.</title>
        <authorList>
            <person name="Korhonen P.K."/>
            <person name="Edoardo P."/>
            <person name="Giuseppe L.R."/>
            <person name="Gasser R.B."/>
        </authorList>
    </citation>
    <scope>NUCLEOTIDE SEQUENCE [LARGE SCALE GENOMIC DNA]</scope>
    <source>
        <strain evidence="2">ISS13</strain>
    </source>
</reference>
<accession>A0A0V1F1M6</accession>
<evidence type="ECO:0000256" key="1">
    <source>
        <dbReference type="SAM" id="Phobius"/>
    </source>
</evidence>
<evidence type="ECO:0000313" key="2">
    <source>
        <dbReference type="EMBL" id="KRY79863.1"/>
    </source>
</evidence>
<feature type="transmembrane region" description="Helical" evidence="1">
    <location>
        <begin position="49"/>
        <end position="68"/>
    </location>
</feature>
<comment type="caution">
    <text evidence="2">The sequence shown here is derived from an EMBL/GenBank/DDBJ whole genome shotgun (WGS) entry which is preliminary data.</text>
</comment>
<keyword evidence="1" id="KW-0812">Transmembrane</keyword>
<keyword evidence="1" id="KW-0472">Membrane</keyword>
<dbReference type="AlphaFoldDB" id="A0A0V1F1M6"/>
<name>A0A0V1F1M6_TRIPS</name>
<organism evidence="2 3">
    <name type="scientific">Trichinella pseudospiralis</name>
    <name type="common">Parasitic roundworm</name>
    <dbReference type="NCBI Taxonomy" id="6337"/>
    <lineage>
        <taxon>Eukaryota</taxon>
        <taxon>Metazoa</taxon>
        <taxon>Ecdysozoa</taxon>
        <taxon>Nematoda</taxon>
        <taxon>Enoplea</taxon>
        <taxon>Dorylaimia</taxon>
        <taxon>Trichinellida</taxon>
        <taxon>Trichinellidae</taxon>
        <taxon>Trichinella</taxon>
    </lineage>
</organism>
<dbReference type="EMBL" id="JYDR01000001">
    <property type="protein sequence ID" value="KRY79863.1"/>
    <property type="molecule type" value="Genomic_DNA"/>
</dbReference>
<sequence length="74" mass="8489">MCFTPSVPLALIYEYEIAIDKQTCRMNSVRMFAKLNVNILFNCRQNVGLGFWVVVVCLCVWLVLRLCVRQDSGS</sequence>
<keyword evidence="1" id="KW-1133">Transmembrane helix</keyword>
<dbReference type="Proteomes" id="UP000054632">
    <property type="component" value="Unassembled WGS sequence"/>
</dbReference>
<evidence type="ECO:0000313" key="3">
    <source>
        <dbReference type="Proteomes" id="UP000054632"/>
    </source>
</evidence>
<protein>
    <submittedName>
        <fullName evidence="2">Uncharacterized protein</fullName>
    </submittedName>
</protein>